<accession>X6LWE3</accession>
<feature type="compositionally biased region" description="Acidic residues" evidence="7">
    <location>
        <begin position="85"/>
        <end position="100"/>
    </location>
</feature>
<dbReference type="EMBL" id="ASPP01027304">
    <property type="protein sequence ID" value="ETO06258.1"/>
    <property type="molecule type" value="Genomic_DNA"/>
</dbReference>
<dbReference type="OMA" id="QEYQENH"/>
<comment type="similarity">
    <text evidence="6">Belongs to the MT-A70-like family.</text>
</comment>
<keyword evidence="2" id="KW-0489">Methyltransferase</keyword>
<evidence type="ECO:0000256" key="4">
    <source>
        <dbReference type="ARBA" id="ARBA00022691"/>
    </source>
</evidence>
<keyword evidence="9" id="KW-1185">Reference proteome</keyword>
<evidence type="ECO:0000256" key="3">
    <source>
        <dbReference type="ARBA" id="ARBA00022679"/>
    </source>
</evidence>
<evidence type="ECO:0000256" key="5">
    <source>
        <dbReference type="ARBA" id="ARBA00048957"/>
    </source>
</evidence>
<reference evidence="8 9" key="1">
    <citation type="journal article" date="2013" name="Curr. Biol.">
        <title>The Genome of the Foraminiferan Reticulomyxa filosa.</title>
        <authorList>
            <person name="Glockner G."/>
            <person name="Hulsmann N."/>
            <person name="Schleicher M."/>
            <person name="Noegel A.A."/>
            <person name="Eichinger L."/>
            <person name="Gallinger C."/>
            <person name="Pawlowski J."/>
            <person name="Sierra R."/>
            <person name="Euteneuer U."/>
            <person name="Pillet L."/>
            <person name="Moustafa A."/>
            <person name="Platzer M."/>
            <person name="Groth M."/>
            <person name="Szafranski K."/>
            <person name="Schliwa M."/>
        </authorList>
    </citation>
    <scope>NUCLEOTIDE SEQUENCE [LARGE SCALE GENOMIC DNA]</scope>
</reference>
<comment type="caution">
    <text evidence="8">The sequence shown here is derived from an EMBL/GenBank/DDBJ whole genome shotgun (WGS) entry which is preliminary data.</text>
</comment>
<protein>
    <recommendedName>
        <fullName evidence="1">mRNA m(6)A methyltransferase</fullName>
        <ecNumber evidence="1">2.1.1.348</ecNumber>
    </recommendedName>
</protein>
<keyword evidence="3" id="KW-0808">Transferase</keyword>
<dbReference type="SUPFAM" id="SSF53335">
    <property type="entry name" value="S-adenosyl-L-methionine-dependent methyltransferases"/>
    <property type="match status" value="1"/>
</dbReference>
<dbReference type="EC" id="2.1.1.348" evidence="1"/>
<evidence type="ECO:0000256" key="7">
    <source>
        <dbReference type="SAM" id="MobiDB-lite"/>
    </source>
</evidence>
<dbReference type="InterPro" id="IPR029063">
    <property type="entry name" value="SAM-dependent_MTases_sf"/>
</dbReference>
<dbReference type="GO" id="GO:0001734">
    <property type="term" value="F:mRNA m(6)A methyltransferase activity"/>
    <property type="evidence" value="ECO:0007669"/>
    <property type="project" value="UniProtKB-EC"/>
</dbReference>
<dbReference type="Pfam" id="PF05063">
    <property type="entry name" value="MT-A70"/>
    <property type="match status" value="1"/>
</dbReference>
<dbReference type="GO" id="GO:0005634">
    <property type="term" value="C:nucleus"/>
    <property type="evidence" value="ECO:0007669"/>
    <property type="project" value="TreeGrafter"/>
</dbReference>
<evidence type="ECO:0000313" key="9">
    <source>
        <dbReference type="Proteomes" id="UP000023152"/>
    </source>
</evidence>
<evidence type="ECO:0000313" key="8">
    <source>
        <dbReference type="EMBL" id="ETO06258.1"/>
    </source>
</evidence>
<dbReference type="OrthoDB" id="10262526at2759"/>
<proteinExistence type="inferred from homology"/>
<keyword evidence="4" id="KW-0949">S-adenosyl-L-methionine</keyword>
<dbReference type="PANTHER" id="PTHR12829:SF7">
    <property type="entry name" value="N6-ADENOSINE-METHYLTRANSFERASE CATALYTIC SUBUNIT"/>
    <property type="match status" value="1"/>
</dbReference>
<feature type="region of interest" description="Disordered" evidence="7">
    <location>
        <begin position="1"/>
        <end position="43"/>
    </location>
</feature>
<feature type="non-terminal residue" evidence="8">
    <location>
        <position position="1"/>
    </location>
</feature>
<dbReference type="Gene3D" id="3.40.50.150">
    <property type="entry name" value="Vaccinia Virus protein VP39"/>
    <property type="match status" value="1"/>
</dbReference>
<name>X6LWE3_RETFI</name>
<evidence type="ECO:0000256" key="2">
    <source>
        <dbReference type="ARBA" id="ARBA00022603"/>
    </source>
</evidence>
<comment type="catalytic activity">
    <reaction evidence="5">
        <text>an adenosine in mRNA + S-adenosyl-L-methionine = an N(6)-methyladenosine in mRNA + S-adenosyl-L-homocysteine + H(+)</text>
        <dbReference type="Rhea" id="RHEA:55584"/>
        <dbReference type="Rhea" id="RHEA-COMP:12414"/>
        <dbReference type="Rhea" id="RHEA-COMP:12417"/>
        <dbReference type="ChEBI" id="CHEBI:15378"/>
        <dbReference type="ChEBI" id="CHEBI:57856"/>
        <dbReference type="ChEBI" id="CHEBI:59789"/>
        <dbReference type="ChEBI" id="CHEBI:74411"/>
        <dbReference type="ChEBI" id="CHEBI:74449"/>
        <dbReference type="EC" id="2.1.1.348"/>
    </reaction>
</comment>
<sequence length="322" mass="36722">ELDIHKSLEDCTRKKRQLTDDDGMKEGTTKAGSRQKRKGPNKNAFEIMCAKHKNVETDGHLTSEEGSVNDENTNRNNSNIHDDNNNDIDNDGNNENENDDNANNNNSNTKSLKKNSKSTWTCPPHSVPIRADVMHFDFKALANEQLRISGRLFDVIMMDPPWQLASSNPTRGVAIGYEQLTDESILALPIPKLQSDGFLLVWTINAKYRLALQMFKKWGYRIVNDIAWVKQTVNRRIARGHGFYLQHAKETCLVGFKGEEKKVGFVSGVCADVIYSVRRGQSQKPVEIYEYIERLVPNGCYLEIFGRRNNLRDYWVTIGNEL</sequence>
<dbReference type="InterPro" id="IPR007757">
    <property type="entry name" value="MT-A70-like"/>
</dbReference>
<evidence type="ECO:0000256" key="6">
    <source>
        <dbReference type="PROSITE-ProRule" id="PRU00489"/>
    </source>
</evidence>
<organism evidence="8 9">
    <name type="scientific">Reticulomyxa filosa</name>
    <dbReference type="NCBI Taxonomy" id="46433"/>
    <lineage>
        <taxon>Eukaryota</taxon>
        <taxon>Sar</taxon>
        <taxon>Rhizaria</taxon>
        <taxon>Retaria</taxon>
        <taxon>Foraminifera</taxon>
        <taxon>Monothalamids</taxon>
        <taxon>Reticulomyxidae</taxon>
        <taxon>Reticulomyxa</taxon>
    </lineage>
</organism>
<feature type="compositionally biased region" description="Basic and acidic residues" evidence="7">
    <location>
        <begin position="1"/>
        <end position="28"/>
    </location>
</feature>
<feature type="region of interest" description="Disordered" evidence="7">
    <location>
        <begin position="55"/>
        <end position="121"/>
    </location>
</feature>
<dbReference type="PANTHER" id="PTHR12829">
    <property type="entry name" value="N6-ADENOSINE-METHYLTRANSFERASE"/>
    <property type="match status" value="1"/>
</dbReference>
<dbReference type="GO" id="GO:0032259">
    <property type="term" value="P:methylation"/>
    <property type="evidence" value="ECO:0007669"/>
    <property type="project" value="UniProtKB-KW"/>
</dbReference>
<dbReference type="AlphaFoldDB" id="X6LWE3"/>
<evidence type="ECO:0000256" key="1">
    <source>
        <dbReference type="ARBA" id="ARBA00012160"/>
    </source>
</evidence>
<dbReference type="PROSITE" id="PS51143">
    <property type="entry name" value="MT_A70"/>
    <property type="match status" value="1"/>
</dbReference>
<dbReference type="GO" id="GO:0036396">
    <property type="term" value="C:RNA N6-methyladenosine methyltransferase complex"/>
    <property type="evidence" value="ECO:0007669"/>
    <property type="project" value="TreeGrafter"/>
</dbReference>
<gene>
    <name evidence="8" type="ORF">RFI_31139</name>
</gene>
<dbReference type="Proteomes" id="UP000023152">
    <property type="component" value="Unassembled WGS sequence"/>
</dbReference>